<dbReference type="PANTHER" id="PTHR12558:SF13">
    <property type="entry name" value="CELL DIVISION CYCLE PROTEIN 27 HOMOLOG"/>
    <property type="match status" value="1"/>
</dbReference>
<proteinExistence type="predicted"/>
<name>A0ABZ2KL83_9BACT</name>
<evidence type="ECO:0000313" key="2">
    <source>
        <dbReference type="Proteomes" id="UP001379533"/>
    </source>
</evidence>
<evidence type="ECO:0008006" key="3">
    <source>
        <dbReference type="Google" id="ProtNLM"/>
    </source>
</evidence>
<protein>
    <recommendedName>
        <fullName evidence="3">Tetratricopeptide repeat protein</fullName>
    </recommendedName>
</protein>
<sequence length="1382" mass="159125">MWRDLVEVLERSLALVPNEDDRLNILTRRARIFLDKLHRDDKAIVDYQRILEIDYANLVALRSIAAIRRRQQDANQLVHALHQIVGRASHLLDPEELKEIYRELALIYSRHLGRHQEAAQAWRKLLEIDADPQALDSLENMYRDMQSWPDVVQIKMMRAEILRDRATKIEEYRSIATIWTQMLRQPDGATAAYEKILELDPHNSEAFEELERRHRRASRWPQLIDLLLARLDAGPGKTEKIALLHKIAQVCEEGLGDANEAFVALMSALEEDVHDGETARYIERVAGATGQWEELIRTATGWLEQRKEPKDQIRILMHLAKWHNLNGHTQYAHAYYAQIEEMMPNNAGALEVYREVLHADPTNLQAMLGLARVHEALHQWTELQRVLEAAVEVAETGAERIEILLRLAKLEEEHFVRHDQAARRLEQVLEIDDTHEDAYAVLERMYQRTRKWRELVRTYERHLEIATSREIKVQLYAAIAKIHTDDLPDPKRTIDAYRHIVAMDDSNVEANAALAKLYEGQGNSNQSLEHMTRLAELTRDPQERAEAFFKIGKALEQKTGNRLEAQDRYDLAIGFDPTHVRALAAARKIAMDNSDYERAIRYLDQEQSHTPHARTRSKLLVELGNLHKDKMNDSKSALLAFEAAYQADDDNEEAARPLIEEYIERKEWAKAEGPIELVIRKGGNKRPREEQHALFKRQGQVALALGKNDKALKAFTSAYRFDVTDLETVRGLGDAAFNMRDWNGALTRYHKLLTSLPQDEKELRADVYFKLGCMKREQGFAKQAIANFEKAFTSNEVHQPTLEACIKLYTDQKDWKQVAGLKKRQLDSESDPEKRYQMLLEMADLWEQKAKDLFKALECLEDALKLKPDCYPLMHRIVALCQQTENWPRVIETIWTMASLDRDPTRKSKYIYAIAQVYRDKLGDEGKAIEHFNEALDLNPGLLEAFERIVKMLTVNKDWKALERSFRKMLRRLTKSTDMELQNNLWHSLGLIYRDRLNDVPSAIEAFKLAARAGEAAHPERTIDREILAELFEATDQTDSAIAEYSRILTKDPMRIEPYRAMCKLYLRRHEYDRAWCLCAALSFLRKADEGEQQFFESYRPRRMLQVRSRLGNEQWVRSLLHTEEDLYVDKIFEMLVPAAIVAKLNQLRAQNQLPVLDRRYRQDPVTSTVTLAKTFGWAAQVLGVPAPELYVRPDIQGSLLAVPYSPPASVAGQTILSGFTPQELTFIVGKHLAYYRGGHYMRNLFPSLNELKVMFFAAIKIAKPDFNVPADIAEGVKGAAQELSKYMQPIQRDSLRVVVQRFIDDGMKVDLKKWAQTVEVTAIRAGLLLCADLEIAKKVIMAEPQLPGDMAPSDKLKELVVFSVSEPYFNLRETLGIAVAA</sequence>
<dbReference type="Pfam" id="PF13176">
    <property type="entry name" value="TPR_7"/>
    <property type="match status" value="1"/>
</dbReference>
<organism evidence="1 2">
    <name type="scientific">Pendulispora brunnea</name>
    <dbReference type="NCBI Taxonomy" id="2905690"/>
    <lineage>
        <taxon>Bacteria</taxon>
        <taxon>Pseudomonadati</taxon>
        <taxon>Myxococcota</taxon>
        <taxon>Myxococcia</taxon>
        <taxon>Myxococcales</taxon>
        <taxon>Sorangiineae</taxon>
        <taxon>Pendulisporaceae</taxon>
        <taxon>Pendulispora</taxon>
    </lineage>
</organism>
<evidence type="ECO:0000313" key="1">
    <source>
        <dbReference type="EMBL" id="WXA99423.1"/>
    </source>
</evidence>
<dbReference type="Pfam" id="PF13181">
    <property type="entry name" value="TPR_8"/>
    <property type="match status" value="1"/>
</dbReference>
<dbReference type="InterPro" id="IPR019734">
    <property type="entry name" value="TPR_rpt"/>
</dbReference>
<dbReference type="Proteomes" id="UP001379533">
    <property type="component" value="Chromosome"/>
</dbReference>
<dbReference type="EMBL" id="CP089982">
    <property type="protein sequence ID" value="WXA99423.1"/>
    <property type="molecule type" value="Genomic_DNA"/>
</dbReference>
<reference evidence="1 2" key="1">
    <citation type="submission" date="2021-12" db="EMBL/GenBank/DDBJ databases">
        <title>Discovery of the Pendulisporaceae a myxobacterial family with distinct sporulation behavior and unique specialized metabolism.</title>
        <authorList>
            <person name="Garcia R."/>
            <person name="Popoff A."/>
            <person name="Bader C.D."/>
            <person name="Loehr J."/>
            <person name="Walesch S."/>
            <person name="Walt C."/>
            <person name="Boldt J."/>
            <person name="Bunk B."/>
            <person name="Haeckl F.J.F.P.J."/>
            <person name="Gunesch A.P."/>
            <person name="Birkelbach J."/>
            <person name="Nuebel U."/>
            <person name="Pietschmann T."/>
            <person name="Bach T."/>
            <person name="Mueller R."/>
        </authorList>
    </citation>
    <scope>NUCLEOTIDE SEQUENCE [LARGE SCALE GENOMIC DNA]</scope>
    <source>
        <strain evidence="1 2">MSr12523</strain>
    </source>
</reference>
<dbReference type="PANTHER" id="PTHR12558">
    <property type="entry name" value="CELL DIVISION CYCLE 16,23,27"/>
    <property type="match status" value="1"/>
</dbReference>
<dbReference type="SUPFAM" id="SSF48452">
    <property type="entry name" value="TPR-like"/>
    <property type="match status" value="5"/>
</dbReference>
<gene>
    <name evidence="1" type="ORF">LZC95_21705</name>
</gene>
<accession>A0ABZ2KL83</accession>
<dbReference type="Gene3D" id="1.25.40.10">
    <property type="entry name" value="Tetratricopeptide repeat domain"/>
    <property type="match status" value="6"/>
</dbReference>
<dbReference type="InterPro" id="IPR011990">
    <property type="entry name" value="TPR-like_helical_dom_sf"/>
</dbReference>
<dbReference type="SMART" id="SM00028">
    <property type="entry name" value="TPR"/>
    <property type="match status" value="12"/>
</dbReference>
<keyword evidence="2" id="KW-1185">Reference proteome</keyword>